<sequence length="368" mass="41095">MSTTPPVYTPRNFSALGYAPSTAERQAFRQYLLQRYGYRLPLGSGLLVGIILGLLFLWPIALGGLLLSIGGVGNLIAGNLIGAVYTVVGLGMVAFGVGMTWCVIWASRRSVSTSLLTTMRLFSFARDNRFQFTPRTENPLYPGMIFNLGHGRASCDRVHSLPGQRFFDIGRMTYRTSNGKSDVTHTWGYLAFQLDRRLPHIVLDSLSNNPLWSNLPDAFNRDQRLSLEGDFDRYFTLYCPREYERDALYILTPDVMALLIDHAAPFDVEIVDDLVFVYSAAPFDHNGMNAFVRMWQVLDTVGAKTLRQTHRYADERVPDRSLNVVAPPGRRLRRSYLPALIVGGIVLLVSVLTTIIPVVIGLIVALTS</sequence>
<reference evidence="2 3" key="1">
    <citation type="submission" date="2019-06" db="EMBL/GenBank/DDBJ databases">
        <title>Sequencing the genomes of 1000 actinobacteria strains.</title>
        <authorList>
            <person name="Klenk H.-P."/>
        </authorList>
    </citation>
    <scope>NUCLEOTIDE SEQUENCE [LARGE SCALE GENOMIC DNA]</scope>
    <source>
        <strain evidence="2 3">DSM 18031</strain>
    </source>
</reference>
<dbReference type="Proteomes" id="UP000318331">
    <property type="component" value="Unassembled WGS sequence"/>
</dbReference>
<feature type="transmembrane region" description="Helical" evidence="1">
    <location>
        <begin position="80"/>
        <end position="106"/>
    </location>
</feature>
<keyword evidence="1" id="KW-0812">Transmembrane</keyword>
<organism evidence="2 3">
    <name type="scientific">Klugiella xanthotipulae</name>
    <dbReference type="NCBI Taxonomy" id="244735"/>
    <lineage>
        <taxon>Bacteria</taxon>
        <taxon>Bacillati</taxon>
        <taxon>Actinomycetota</taxon>
        <taxon>Actinomycetes</taxon>
        <taxon>Micrococcales</taxon>
        <taxon>Microbacteriaceae</taxon>
        <taxon>Klugiella</taxon>
    </lineage>
</organism>
<evidence type="ECO:0000313" key="3">
    <source>
        <dbReference type="Proteomes" id="UP000318331"/>
    </source>
</evidence>
<dbReference type="EMBL" id="VFPN01000002">
    <property type="protein sequence ID" value="TQM63154.1"/>
    <property type="molecule type" value="Genomic_DNA"/>
</dbReference>
<feature type="transmembrane region" description="Helical" evidence="1">
    <location>
        <begin position="38"/>
        <end position="60"/>
    </location>
</feature>
<comment type="caution">
    <text evidence="2">The sequence shown here is derived from an EMBL/GenBank/DDBJ whole genome shotgun (WGS) entry which is preliminary data.</text>
</comment>
<gene>
    <name evidence="2" type="ORF">FB466_1408</name>
</gene>
<name>A0A543HXS3_9MICO</name>
<accession>A0A543HXS3</accession>
<keyword evidence="3" id="KW-1185">Reference proteome</keyword>
<dbReference type="OrthoDB" id="5054050at2"/>
<dbReference type="AlphaFoldDB" id="A0A543HXS3"/>
<protein>
    <recommendedName>
        <fullName evidence="4">DUF3137 domain-containing protein</fullName>
    </recommendedName>
</protein>
<evidence type="ECO:0008006" key="4">
    <source>
        <dbReference type="Google" id="ProtNLM"/>
    </source>
</evidence>
<evidence type="ECO:0000256" key="1">
    <source>
        <dbReference type="SAM" id="Phobius"/>
    </source>
</evidence>
<keyword evidence="1" id="KW-1133">Transmembrane helix</keyword>
<evidence type="ECO:0000313" key="2">
    <source>
        <dbReference type="EMBL" id="TQM63154.1"/>
    </source>
</evidence>
<feature type="transmembrane region" description="Helical" evidence="1">
    <location>
        <begin position="339"/>
        <end position="366"/>
    </location>
</feature>
<dbReference type="RefSeq" id="WP_141917092.1">
    <property type="nucleotide sequence ID" value="NZ_BAAAYS010000021.1"/>
</dbReference>
<proteinExistence type="predicted"/>
<keyword evidence="1" id="KW-0472">Membrane</keyword>